<evidence type="ECO:0000256" key="1">
    <source>
        <dbReference type="ARBA" id="ARBA00004141"/>
    </source>
</evidence>
<dbReference type="OrthoDB" id="5954308at2759"/>
<comment type="subcellular location">
    <subcellularLocation>
        <location evidence="1">Membrane</location>
        <topology evidence="1">Multi-pass membrane protein</topology>
    </subcellularLocation>
</comment>
<dbReference type="EMBL" id="LFJN01000004">
    <property type="protein sequence ID" value="KPI43921.1"/>
    <property type="molecule type" value="Genomic_DNA"/>
</dbReference>
<comment type="similarity">
    <text evidence="5">Belongs to the anthrone oxygenase family.</text>
</comment>
<keyword evidence="8" id="KW-1185">Reference proteome</keyword>
<dbReference type="VEuPathDB" id="FungiDB:AB675_6305"/>
<organism evidence="7 8">
    <name type="scientific">Cyphellophora attinorum</name>
    <dbReference type="NCBI Taxonomy" id="1664694"/>
    <lineage>
        <taxon>Eukaryota</taxon>
        <taxon>Fungi</taxon>
        <taxon>Dikarya</taxon>
        <taxon>Ascomycota</taxon>
        <taxon>Pezizomycotina</taxon>
        <taxon>Eurotiomycetes</taxon>
        <taxon>Chaetothyriomycetidae</taxon>
        <taxon>Chaetothyriales</taxon>
        <taxon>Cyphellophoraceae</taxon>
        <taxon>Cyphellophora</taxon>
    </lineage>
</organism>
<feature type="transmembrane region" description="Helical" evidence="6">
    <location>
        <begin position="175"/>
        <end position="193"/>
    </location>
</feature>
<dbReference type="Proteomes" id="UP000038010">
    <property type="component" value="Unassembled WGS sequence"/>
</dbReference>
<proteinExistence type="inferred from homology"/>
<feature type="transmembrane region" description="Helical" evidence="6">
    <location>
        <begin position="98"/>
        <end position="117"/>
    </location>
</feature>
<dbReference type="InterPro" id="IPR013901">
    <property type="entry name" value="Anthrone_oxy"/>
</dbReference>
<dbReference type="Pfam" id="PF08592">
    <property type="entry name" value="Anthrone_oxy"/>
    <property type="match status" value="1"/>
</dbReference>
<evidence type="ECO:0000256" key="3">
    <source>
        <dbReference type="ARBA" id="ARBA00022989"/>
    </source>
</evidence>
<dbReference type="PANTHER" id="PTHR35042:SF1">
    <property type="entry name" value="DUF1772-DOMAIN-CONTAINING PROTEIN"/>
    <property type="match status" value="1"/>
</dbReference>
<evidence type="ECO:0000256" key="6">
    <source>
        <dbReference type="SAM" id="Phobius"/>
    </source>
</evidence>
<protein>
    <submittedName>
        <fullName evidence="7">Uncharacterized protein</fullName>
    </submittedName>
</protein>
<reference evidence="7 8" key="1">
    <citation type="submission" date="2015-06" db="EMBL/GenBank/DDBJ databases">
        <title>Draft genome of the ant-associated black yeast Phialophora attae CBS 131958.</title>
        <authorList>
            <person name="Moreno L.F."/>
            <person name="Stielow B.J."/>
            <person name="de Hoog S."/>
            <person name="Vicente V.A."/>
            <person name="Weiss V.A."/>
            <person name="de Vries M."/>
            <person name="Cruz L.M."/>
            <person name="Souza E.M."/>
        </authorList>
    </citation>
    <scope>NUCLEOTIDE SEQUENCE [LARGE SCALE GENOMIC DNA]</scope>
    <source>
        <strain evidence="7 8">CBS 131958</strain>
    </source>
</reference>
<sequence>MEDSNPRPRKPVLPHLMLIIVPDIGYTWALSHAAVPCIIHTSSEADLAAAWRTQYLRGFYISRPLCAINLFGFLYLAFTTPDTVHLTGTKTTNLASVMYITAALLSASGVPYALTFLRRTNGALSIRAKKLAGPGEDPTAMALTYASGEARSLEREREWKETTRLVRQWQWHNSVRTWILIVGTVAGAVGLVLEGGF</sequence>
<dbReference type="PANTHER" id="PTHR35042">
    <property type="entry name" value="ANTHRONE OXYGENASE ENCC"/>
    <property type="match status" value="1"/>
</dbReference>
<dbReference type="GeneID" id="28738467"/>
<dbReference type="AlphaFoldDB" id="A0A0N0NQH7"/>
<evidence type="ECO:0000313" key="7">
    <source>
        <dbReference type="EMBL" id="KPI43921.1"/>
    </source>
</evidence>
<evidence type="ECO:0000256" key="2">
    <source>
        <dbReference type="ARBA" id="ARBA00022692"/>
    </source>
</evidence>
<gene>
    <name evidence="7" type="ORF">AB675_6305</name>
</gene>
<keyword evidence="4 6" id="KW-0472">Membrane</keyword>
<keyword evidence="3 6" id="KW-1133">Transmembrane helix</keyword>
<accession>A0A0N0NQH7</accession>
<dbReference type="GO" id="GO:0016020">
    <property type="term" value="C:membrane"/>
    <property type="evidence" value="ECO:0007669"/>
    <property type="project" value="UniProtKB-SubCell"/>
</dbReference>
<feature type="transmembrane region" description="Helical" evidence="6">
    <location>
        <begin position="60"/>
        <end position="78"/>
    </location>
</feature>
<dbReference type="RefSeq" id="XP_018003884.1">
    <property type="nucleotide sequence ID" value="XM_018146587.1"/>
</dbReference>
<evidence type="ECO:0000313" key="8">
    <source>
        <dbReference type="Proteomes" id="UP000038010"/>
    </source>
</evidence>
<evidence type="ECO:0000256" key="5">
    <source>
        <dbReference type="ARBA" id="ARBA00034313"/>
    </source>
</evidence>
<name>A0A0N0NQH7_9EURO</name>
<evidence type="ECO:0000256" key="4">
    <source>
        <dbReference type="ARBA" id="ARBA00023136"/>
    </source>
</evidence>
<keyword evidence="2 6" id="KW-0812">Transmembrane</keyword>
<comment type="caution">
    <text evidence="7">The sequence shown here is derived from an EMBL/GenBank/DDBJ whole genome shotgun (WGS) entry which is preliminary data.</text>
</comment>